<dbReference type="GO" id="GO:0048729">
    <property type="term" value="P:tissue morphogenesis"/>
    <property type="evidence" value="ECO:0007669"/>
    <property type="project" value="UniProtKB-ARBA"/>
</dbReference>
<feature type="domain" description="Cadherin" evidence="14">
    <location>
        <begin position="3430"/>
        <end position="3534"/>
    </location>
</feature>
<evidence type="ECO:0000256" key="13">
    <source>
        <dbReference type="SAM" id="Phobius"/>
    </source>
</evidence>
<dbReference type="FunFam" id="2.60.40.60:FF:000081">
    <property type="entry name" value="protocadherin Fat 4"/>
    <property type="match status" value="2"/>
</dbReference>
<dbReference type="FunFam" id="2.60.40.60:FF:000092">
    <property type="entry name" value="Protocadherin 8"/>
    <property type="match status" value="2"/>
</dbReference>
<dbReference type="Pfam" id="PF00028">
    <property type="entry name" value="Cadherin"/>
    <property type="match status" value="36"/>
</dbReference>
<dbReference type="GO" id="GO:0048731">
    <property type="term" value="P:system development"/>
    <property type="evidence" value="ECO:0007669"/>
    <property type="project" value="UniProtKB-ARBA"/>
</dbReference>
<keyword evidence="2" id="KW-0245">EGF-like domain</keyword>
<feature type="domain" description="Cadherin" evidence="14">
    <location>
        <begin position="414"/>
        <end position="520"/>
    </location>
</feature>
<feature type="domain" description="Cadherin" evidence="14">
    <location>
        <begin position="921"/>
        <end position="1020"/>
    </location>
</feature>
<name>A0AAD9UDH6_RIDPI</name>
<feature type="domain" description="Cadherin" evidence="14">
    <location>
        <begin position="1842"/>
        <end position="1945"/>
    </location>
</feature>
<proteinExistence type="predicted"/>
<dbReference type="Proteomes" id="UP001209878">
    <property type="component" value="Unassembled WGS sequence"/>
</dbReference>
<keyword evidence="11" id="KW-0325">Glycoprotein</keyword>
<feature type="domain" description="Cadherin" evidence="14">
    <location>
        <begin position="2356"/>
        <end position="2465"/>
    </location>
</feature>
<feature type="domain" description="Cadherin" evidence="14">
    <location>
        <begin position="3964"/>
        <end position="4072"/>
    </location>
</feature>
<feature type="domain" description="Cadherin" evidence="14">
    <location>
        <begin position="621"/>
        <end position="702"/>
    </location>
</feature>
<dbReference type="InterPro" id="IPR015919">
    <property type="entry name" value="Cadherin-like_sf"/>
</dbReference>
<keyword evidence="4" id="KW-0732">Signal</keyword>
<keyword evidence="9 13" id="KW-0472">Membrane</keyword>
<feature type="domain" description="Cadherin" evidence="14">
    <location>
        <begin position="814"/>
        <end position="920"/>
    </location>
</feature>
<evidence type="ECO:0000256" key="12">
    <source>
        <dbReference type="PROSITE-ProRule" id="PRU00043"/>
    </source>
</evidence>
<feature type="domain" description="Cadherin" evidence="14">
    <location>
        <begin position="1946"/>
        <end position="2048"/>
    </location>
</feature>
<feature type="domain" description="Cadherin" evidence="14">
    <location>
        <begin position="100"/>
        <end position="199"/>
    </location>
</feature>
<reference evidence="15" key="1">
    <citation type="journal article" date="2023" name="Mol. Biol. Evol.">
        <title>Third-Generation Sequencing Reveals the Adaptive Role of the Epigenome in Three Deep-Sea Polychaetes.</title>
        <authorList>
            <person name="Perez M."/>
            <person name="Aroh O."/>
            <person name="Sun Y."/>
            <person name="Lan Y."/>
            <person name="Juniper S.K."/>
            <person name="Young C.R."/>
            <person name="Angers B."/>
            <person name="Qian P.Y."/>
        </authorList>
    </citation>
    <scope>NUCLEOTIDE SEQUENCE</scope>
    <source>
        <strain evidence="15">R07B-5</strain>
    </source>
</reference>
<feature type="domain" description="Cadherin" evidence="14">
    <location>
        <begin position="3748"/>
        <end position="3856"/>
    </location>
</feature>
<dbReference type="SMART" id="SM00112">
    <property type="entry name" value="CA"/>
    <property type="match status" value="43"/>
</dbReference>
<evidence type="ECO:0000256" key="6">
    <source>
        <dbReference type="ARBA" id="ARBA00022837"/>
    </source>
</evidence>
<protein>
    <recommendedName>
        <fullName evidence="14">Cadherin domain-containing protein</fullName>
    </recommendedName>
</protein>
<keyword evidence="16" id="KW-1185">Reference proteome</keyword>
<feature type="domain" description="Cadherin" evidence="14">
    <location>
        <begin position="4072"/>
        <end position="4175"/>
    </location>
</feature>
<dbReference type="PANTHER" id="PTHR24026">
    <property type="entry name" value="FAT ATYPICAL CADHERIN-RELATED"/>
    <property type="match status" value="1"/>
</dbReference>
<dbReference type="GO" id="GO:0009887">
    <property type="term" value="P:animal organ morphogenesis"/>
    <property type="evidence" value="ECO:0007669"/>
    <property type="project" value="UniProtKB-ARBA"/>
</dbReference>
<feature type="domain" description="Cadherin" evidence="14">
    <location>
        <begin position="2048"/>
        <end position="2153"/>
    </location>
</feature>
<feature type="domain" description="Cadherin" evidence="14">
    <location>
        <begin position="3857"/>
        <end position="3963"/>
    </location>
</feature>
<evidence type="ECO:0000256" key="10">
    <source>
        <dbReference type="ARBA" id="ARBA00023157"/>
    </source>
</evidence>
<comment type="caution">
    <text evidence="15">The sequence shown here is derived from an EMBL/GenBank/DDBJ whole genome shotgun (WGS) entry which is preliminary data.</text>
</comment>
<dbReference type="CDD" id="cd11304">
    <property type="entry name" value="Cadherin_repeat"/>
    <property type="match status" value="43"/>
</dbReference>
<dbReference type="FunFam" id="2.60.40.60:FF:000020">
    <property type="entry name" value="Dachsous cadherin-related 1b"/>
    <property type="match status" value="8"/>
</dbReference>
<feature type="domain" description="Cadherin" evidence="14">
    <location>
        <begin position="1321"/>
        <end position="1420"/>
    </location>
</feature>
<evidence type="ECO:0000256" key="5">
    <source>
        <dbReference type="ARBA" id="ARBA00022737"/>
    </source>
</evidence>
<dbReference type="EMBL" id="JAODUO010000238">
    <property type="protein sequence ID" value="KAK2185388.1"/>
    <property type="molecule type" value="Genomic_DNA"/>
</dbReference>
<feature type="domain" description="Cadherin" evidence="14">
    <location>
        <begin position="1742"/>
        <end position="1841"/>
    </location>
</feature>
<evidence type="ECO:0000313" key="15">
    <source>
        <dbReference type="EMBL" id="KAK2185388.1"/>
    </source>
</evidence>
<evidence type="ECO:0000256" key="11">
    <source>
        <dbReference type="ARBA" id="ARBA00023180"/>
    </source>
</evidence>
<feature type="domain" description="Cadherin" evidence="14">
    <location>
        <begin position="3106"/>
        <end position="3210"/>
    </location>
</feature>
<dbReference type="FunFam" id="2.60.40.60:FF:000033">
    <property type="entry name" value="FAT atypical cadherin 1"/>
    <property type="match status" value="2"/>
</dbReference>
<dbReference type="Gene3D" id="2.60.40.60">
    <property type="entry name" value="Cadherins"/>
    <property type="match status" value="43"/>
</dbReference>
<feature type="domain" description="Cadherin" evidence="14">
    <location>
        <begin position="2253"/>
        <end position="2355"/>
    </location>
</feature>
<feature type="domain" description="Cadherin" evidence="14">
    <location>
        <begin position="2996"/>
        <end position="3105"/>
    </location>
</feature>
<evidence type="ECO:0000256" key="9">
    <source>
        <dbReference type="ARBA" id="ARBA00023136"/>
    </source>
</evidence>
<accession>A0AAD9UDH6</accession>
<keyword evidence="3 13" id="KW-0812">Transmembrane</keyword>
<evidence type="ECO:0000256" key="2">
    <source>
        <dbReference type="ARBA" id="ARBA00022536"/>
    </source>
</evidence>
<comment type="subcellular location">
    <subcellularLocation>
        <location evidence="1">Membrane</location>
        <topology evidence="1">Single-pass membrane protein</topology>
    </subcellularLocation>
</comment>
<dbReference type="GO" id="GO:0005886">
    <property type="term" value="C:plasma membrane"/>
    <property type="evidence" value="ECO:0007669"/>
    <property type="project" value="UniProtKB-SubCell"/>
</dbReference>
<dbReference type="PRINTS" id="PR00205">
    <property type="entry name" value="CADHERIN"/>
</dbReference>
<feature type="domain" description="Cadherin" evidence="14">
    <location>
        <begin position="2466"/>
        <end position="2571"/>
    </location>
</feature>
<dbReference type="FunFam" id="2.60.40.60:FF:000015">
    <property type="entry name" value="FAT atypical cadherin 1"/>
    <property type="match status" value="8"/>
</dbReference>
<feature type="domain" description="Cadherin" evidence="14">
    <location>
        <begin position="4281"/>
        <end position="4386"/>
    </location>
</feature>
<feature type="domain" description="Cadherin" evidence="14">
    <location>
        <begin position="2568"/>
        <end position="2675"/>
    </location>
</feature>
<dbReference type="PROSITE" id="PS50268">
    <property type="entry name" value="CADHERIN_2"/>
    <property type="match status" value="43"/>
</dbReference>
<feature type="domain" description="Cadherin" evidence="14">
    <location>
        <begin position="3645"/>
        <end position="3747"/>
    </location>
</feature>
<feature type="domain" description="Cadherin" evidence="14">
    <location>
        <begin position="2676"/>
        <end position="2778"/>
    </location>
</feature>
<keyword evidence="10" id="KW-1015">Disulfide bond</keyword>
<dbReference type="GO" id="GO:0005509">
    <property type="term" value="F:calcium ion binding"/>
    <property type="evidence" value="ECO:0007669"/>
    <property type="project" value="UniProtKB-UniRule"/>
</dbReference>
<dbReference type="InterPro" id="IPR002126">
    <property type="entry name" value="Cadherin-like_dom"/>
</dbReference>
<dbReference type="InterPro" id="IPR020894">
    <property type="entry name" value="Cadherin_CS"/>
</dbReference>
<feature type="domain" description="Cadherin" evidence="14">
    <location>
        <begin position="3322"/>
        <end position="3429"/>
    </location>
</feature>
<feature type="domain" description="Cadherin" evidence="14">
    <location>
        <begin position="1421"/>
        <end position="1524"/>
    </location>
</feature>
<evidence type="ECO:0000256" key="1">
    <source>
        <dbReference type="ARBA" id="ARBA00004167"/>
    </source>
</evidence>
<evidence type="ECO:0000259" key="14">
    <source>
        <dbReference type="PROSITE" id="PS50268"/>
    </source>
</evidence>
<dbReference type="GO" id="GO:0007156">
    <property type="term" value="P:homophilic cell adhesion via plasma membrane adhesion molecules"/>
    <property type="evidence" value="ECO:0007669"/>
    <property type="project" value="InterPro"/>
</dbReference>
<feature type="domain" description="Cadherin" evidence="14">
    <location>
        <begin position="200"/>
        <end position="303"/>
    </location>
</feature>
<feature type="domain" description="Cadherin" evidence="14">
    <location>
        <begin position="704"/>
        <end position="811"/>
    </location>
</feature>
<evidence type="ECO:0000256" key="3">
    <source>
        <dbReference type="ARBA" id="ARBA00022692"/>
    </source>
</evidence>
<sequence length="4759" mass="491562">MAESSSVTHSVATVVASDNDYGNDGDVTYSIESGDTGNNFQVNSVTGLIELKKPVDFEGLSPNPIPLKVIAVDGGSSARTSTVAVDVTVTDVNDNVPVCTQAAYAVLMAENVTVGFTVVDLDCPDADVGDTVTYAILSGNTANVFSIDVSGVLKTATLVDYDSATTSYDLVIRVSDSTNNVDVPVSVSLNPINEATPTFSQSPKTISTDEDTAVGTVLDTFVAADSDYAPHAIVSYSMTEAGGGTGPFSIDLSTAKIRLSSSLDYETKTSYVITVVATDGGGSQGTGTLTVSVTNVNDNTPTFSQSVYDASIAESQAIGTSVAQLAATDGDVTSSLSYAIASGNVPDRFQFSGSTAGLLVTSALIKPDAPDSDPASYTLTVTVVDGSSPELTGTATVYVTVTTSNDHSPIFGTTIPTGTISMAESSSVTHSVATVVASDNDYGKDGDVTYSIESGDTGNNFQVNSITGLIELKKPVDFEGLSPNPIPLKVIAVDGGSSARTTTVAVDVTVTDDNDNVPVCTQAAYALLVAENVTVGFTVVDLNCPDADVGDTVTYAILSGNTANVFSIDVNGVLKTATLVDYDSATTSYDLVIRVSDSTNNVDVPVSVSLSPINEATPTFSQSPKTISTSEDTAVGTVLDTFVAADSDYAPHAIVSYSMTEAGGGTGPFSIDQLTATIRLSSSLDYETKTSYIITVVATDGGGSQSVYEASVAESQASGTSVAQLAATDGDVTSSLSYAIASGNVPDRFQFSGSTAGLLETSALIKPDSPDSDPASYTLTVTVVDGGSPELTGTATVYVTVTTSNDHSPIFGTTIPTGTISMAESSSVTHSVATVVASDNDYGNDGDVTYSIESGDTGNNFQVNSVTGLIELKKPVDFEGLSPNPIPLKVIAVDGGSSARTTTVAVDVTVTDDNDNVPVCTQAAYAVLVAENVTVGFTVVDLNCPDADIGDTVTYAILSGNTANVFSLDVNGVLKTATLVDYDSATTSYDLVIRVSDSTNNVDVPVSVSLSPVNEATPAFSQSPKTISTDEDTAVGTVLDTFVAADSDYAPYAIVSYSMTEAGGGTGPFSIDQSTAAIRLSSSLDYETKTSYVITVVATDGGGSQSVYDASVAESQASGTSVAQLAATDGDVTSSLSYAIASGNVPDRFQFSGSTAGLLETSALIKPDSPDTDPASYTLTVTVVDGGSPELTGTATVYVTVTTSNDHSPVFGTTIPTGTISMAESSSVTHSVATVLASDNDYGKDGDVTYSIESGDTGNNFQVNSVTGLIELKKPVDFEGLSPNPIPLKVIAVDGGSSARTSTVAVDVTVTDVNDNVPVCTQAAYVVLMAENVAVGFTVVDLDCPDADVGDTVTYAILSGNTANVFSIDANGVLKTATLVDYDSATTSYDLVIRVSDSTNNVDVPVSVSLSPVNEATPTFSQSPKTISTSEDTAVGTVLDTFVAADSDYAPHAIVSYSMTEAGGGTGPFSIDQSTAKIRLSSSLDYETKTSYVITVVATDGGGSQGTGTLTVSVTNVNDNTPTFSQSVYDASIAESQASGTSVAQLAATDGDVTSSLSYAIASGNVPDRFQFSGSTAGLLETNALIKPDSPDTDPASYTLTVTVVDGGSPELTGTATVYVTVTTSNDHSPIFGTTIPTGTISMAESSSVTHSVATVVASDNDYGKDGDVTYSIESGDSGDNFQVNSVTGLIELKKPVDFEGLSPNPIPLKVIAVDGGSSARTTTVAVDVTVTDVNDNVPVCTQAAYALLVAENVTVGFTVVDLNCPDADVSDTVTYAILSGNTANVFSIDANGVLKTATLVDYDSATTSYDLVIRVSDSTNNVDVPVSVSLSPVNEATPTFSQSPKTISTDEDTAVGTVLDTFVAADSDYAPHAIVSYSMTELGGGTGPFSIDQSTAKIRLSSSLDYETKTSYVITVVATDGGGSQGTGTLTVSVNDVNDNGPVCTTTSANVQVPESTSSFPATLIATLGCSDADSGSNGALTYTVVQSPGTADFSVTNGVVKLENAVVYETINQYTLTVTVSDTPGRSVTIPISVTVTATNDGPPVFAGPYTKTVAEDAVVGSLVLAVTATDVDGDVHPDGKRTYSVLSGNSANHFTLDPATGSVTVGAPLDRETTASYQLVVQAKEDSGVNSASTTLTITVSDVDDNPPVCSVLAFSVQVNEDASVPHTVVTLGCTDVDSSSTLTYSLTSGPSSHFSVTGGVVTLTSSIDFDGGPRQYDLTVRISDGVHNVDVLGTVVVLPVNEAAPIFTSSGQYAVSVPENQAVGTVIVSVSAPDADSADTSDGQVIYAVASGATSLLTLGSATGDVLLAGELDYETATVHTLVVTATDGVNTATATVTVSVVDVNDNAPVFNPKAYSVSLAEDTALNSAVVSVVATDADDPSTNDNGAIRFSIESGNVGTVFSVHATSGAITLTGQLDYETLTTYTVVVAARDKAGGAGALSALASVIVTVTGVNENDPVFTQSTYSPSVSETLAVGDLVQTVVANDADSGVDGDVFYAMAAHVTFYLDPESGSVYTTAALDYETTQSYSLQVVATDRGSPPRSSTATVAVTVVDDNDNTPQCSPRMYSVSLREDVATNTAVATLACSDTDSGVNQILIYSIESVNANPGAAPFQVNTATGSITTASALDFETDAIHDLVVKVTDQGSSPRSTTVKVSVSVSDVNEQAPVFTAMPMALNLAEIVSVGSNVASIVATDADTDDVITYAFDSASAAFLVDSASGAIKVKSPLDRETTPQYVLKVVATDSGTVDAVRSATHTLTVTVTDDNDNAPVFSPTYYFVAVSESTTVGATVATVTATDVDSAASGTISYGIVAGNNGNVFRVEKLVTTGVGEVIVDSAVSLSYEIHPQFELLVTATDGGGQAVTATVIIDLIPYNDAVPVFTPSNTYTVTVAEDLTVGTALSTVIATTDADNGLDGSVRYEIVSGAGPYFDLAYDTGIVTLVTSLDRETALTHVIIIRAVDAGTTPNAKSATATLSVSVTDVNDVIPTCAPSIIVLSLAEGMAAGSSLVTLSCSDADLDPNNINNKIGYAISAGNAAGYFAVDALSGELSLSSSAALDYETTKSYTLTVTTTDAGTPPLSTEVDITVSITGVNEGDPTFGSNTYPVSVTENTTANSEVVLLDVTDTDDGSDGEFHFTLVSGNSAGHFQVDAVSGSLKVVSALDRETTAAYTLVVTAADHGSPARTGTATVQLTITDVNDNVPVVTSTLVTAVVTENSAAGTAVVTLTASDLDAGVNAQLTYAVESGNTAGGFAIGASSGAVTVQTASVLDRETTSSFTLIVVARDQAAVVNDVKSVTVTLLISLSDVNDNAAQFAPSDQYTATLNENVAVGTSVVDVDATDADSGSNAELTYAIVTGNTASAFYIDPILGVVYLQSGLDRETTPSYTLTVTATDGAAVASDRLTSTATVVVTVTDDNDNPPVCQGNPYVVTKAEDTALTTVFVTVTCTEADIGVNSQIEYSISAGNGETKFAIDINTGAVSLVAMLDYETTKAFSLVILATDKGVVPLTGTAEVFVIVTGVNEHDPVITVPGGGYVTNVAEDAALGDIIATIVATDADDGVHGVLRFSITAGNSQNRFDVDINTGEILVVAELDREQVTSYTLTLRATDSLAANGDERSAETSVAVTITDVNDNNPAFVPASFGVTVLEGATVGATLLQMTVSDDDTGANGQHQLTIVAGNTGTAFSVSGDFLLVAAALDNEALPQYVLTIQADDLGSPVLAANATVVVNVLPQNEFVPLLSPDVGAVTLLEDIPVGSAIYDANATDQDAGVHGDLRYAIVGGNPSDAVFIIDPVSGVVSVGSLLDYDTAPQSYALSINVTDNFGGVPVLIDVMTLTVTLLDVNDNVPIFTQNTYAVTIDENMAVNATVIAVAATDADSTVNGNIGYSIESGDGGTQFVLDIDSGQISTSPVANIDYELKPDYVLVVMGTDEGTPAKSSFCIVKITITDLNDNNPVFNPFNFKTSLDENMAAGTNVTPVYATDADSGANELLTFSIVGWSDPNGHFEITKTAADTAQISTTAPLDRENIETYTLRVLAVDSGAVPRTATATVTVTVTDLNDNDPVISGSYDTSLYENSTVGFEVFDIVASDADRDYNALLVYYITAGSGGDFDIDSSTGRITIKRSFDRETTPSYTLSVLVVDSGSPQRSSSVSATVTVLDNNDNIPIFSGVFVFNIAENIQNQTVVGTVYATDADIGANAQLQFSLVDVVQGERDLFGITPGGVLYTTADVDRERSDMHVLRLAVTDDGYPQLSSLTDVTIHVLDRNDRYPFCGQAVYSATVPENSPPGTVVVNVTAHDYDISANAVLTFSLDNANNVTATFTVAAVTGLLTLRSPPDRENRSTYEFDVIVRDAGVPGLSGRCRVNVAIADMNDNIPRFESTVYSGEMSFDETIAEILVPVRATDPDLAENGTILYTISNSPDPVQLNAVDQFEVDLHTGDVKKTRLSSPVNGHKYLVRIVATDGGNPPTSAFVDVRIDTFDGNAVAVSLKLGLTQAEFDAVKDDFLTTLQMSIASRHPTAVCKLWKTTLRTETITTTSARRRLLQTTLVEVEYVTAAVYAVYDSIGNDLVTGKKFLTSAELLLFWQASSTSDVPADVLTGSEYQDFKILSVANYVKPAPAPWYKTETGIIVISFCVLGLVFVMFASVMLTWYYGYYRPKKRVLLAEHPATPDGLTRADLFELHPKKVRVTLVKEAHPTTSSSPFAPAAAQSNQRQTEDGQVSYWLIEGQSYQSGRITSPIVTFLALTFPHL</sequence>
<evidence type="ECO:0000256" key="7">
    <source>
        <dbReference type="ARBA" id="ARBA00022889"/>
    </source>
</evidence>
<feature type="domain" description="Cadherin" evidence="14">
    <location>
        <begin position="1525"/>
        <end position="1632"/>
    </location>
</feature>
<feature type="domain" description="Cadherin" evidence="14">
    <location>
        <begin position="2154"/>
        <end position="2251"/>
    </location>
</feature>
<feature type="domain" description="Cadherin" evidence="14">
    <location>
        <begin position="3537"/>
        <end position="3644"/>
    </location>
</feature>
<dbReference type="FunFam" id="2.60.40.60:FF:000013">
    <property type="entry name" value="Cadherin EGF LAG seven-pass G-type receptor"/>
    <property type="match status" value="1"/>
</dbReference>
<keyword evidence="7" id="KW-0130">Cell adhesion</keyword>
<dbReference type="SUPFAM" id="SSF49313">
    <property type="entry name" value="Cadherin-like"/>
    <property type="match status" value="43"/>
</dbReference>
<feature type="domain" description="Cadherin" evidence="14">
    <location>
        <begin position="4175"/>
        <end position="4280"/>
    </location>
</feature>
<organism evidence="15 16">
    <name type="scientific">Ridgeia piscesae</name>
    <name type="common">Tubeworm</name>
    <dbReference type="NCBI Taxonomy" id="27915"/>
    <lineage>
        <taxon>Eukaryota</taxon>
        <taxon>Metazoa</taxon>
        <taxon>Spiralia</taxon>
        <taxon>Lophotrochozoa</taxon>
        <taxon>Annelida</taxon>
        <taxon>Polychaeta</taxon>
        <taxon>Sedentaria</taxon>
        <taxon>Canalipalpata</taxon>
        <taxon>Sabellida</taxon>
        <taxon>Siboglinidae</taxon>
        <taxon>Ridgeia</taxon>
    </lineage>
</organism>
<feature type="domain" description="Cadherin" evidence="14">
    <location>
        <begin position="2889"/>
        <end position="2999"/>
    </location>
</feature>
<feature type="domain" description="Cadherin" evidence="14">
    <location>
        <begin position="304"/>
        <end position="411"/>
    </location>
</feature>
<feature type="domain" description="Cadherin" evidence="14">
    <location>
        <begin position="1214"/>
        <end position="1320"/>
    </location>
</feature>
<feature type="domain" description="Cadherin" evidence="14">
    <location>
        <begin position="1104"/>
        <end position="1211"/>
    </location>
</feature>
<feature type="domain" description="Cadherin" evidence="14">
    <location>
        <begin position="4387"/>
        <end position="4506"/>
    </location>
</feature>
<keyword evidence="5" id="KW-0677">Repeat</keyword>
<dbReference type="PANTHER" id="PTHR24026:SF126">
    <property type="entry name" value="PROTOCADHERIN FAT 4"/>
    <property type="match status" value="1"/>
</dbReference>
<evidence type="ECO:0000313" key="16">
    <source>
        <dbReference type="Proteomes" id="UP001209878"/>
    </source>
</evidence>
<dbReference type="FunFam" id="2.60.40.60:FF:000146">
    <property type="entry name" value="cadherin-23 isoform X1"/>
    <property type="match status" value="1"/>
</dbReference>
<feature type="domain" description="Cadherin" evidence="14">
    <location>
        <begin position="521"/>
        <end position="620"/>
    </location>
</feature>
<gene>
    <name evidence="15" type="ORF">NP493_238g00005</name>
</gene>
<dbReference type="PROSITE" id="PS00232">
    <property type="entry name" value="CADHERIN_1"/>
    <property type="match status" value="16"/>
</dbReference>
<feature type="domain" description="Cadherin" evidence="14">
    <location>
        <begin position="1635"/>
        <end position="1741"/>
    </location>
</feature>
<evidence type="ECO:0000256" key="4">
    <source>
        <dbReference type="ARBA" id="ARBA00022729"/>
    </source>
</evidence>
<feature type="transmembrane region" description="Helical" evidence="13">
    <location>
        <begin position="4637"/>
        <end position="4661"/>
    </location>
</feature>
<feature type="domain" description="Cadherin" evidence="14">
    <location>
        <begin position="3211"/>
        <end position="3320"/>
    </location>
</feature>
<evidence type="ECO:0000256" key="8">
    <source>
        <dbReference type="ARBA" id="ARBA00022989"/>
    </source>
</evidence>
<keyword evidence="8 13" id="KW-1133">Transmembrane helix</keyword>
<feature type="domain" description="Cadherin" evidence="14">
    <location>
        <begin position="1"/>
        <end position="99"/>
    </location>
</feature>
<keyword evidence="6 12" id="KW-0106">Calcium</keyword>
<feature type="domain" description="Cadherin" evidence="14">
    <location>
        <begin position="1021"/>
        <end position="1102"/>
    </location>
</feature>
<feature type="domain" description="Cadherin" evidence="14">
    <location>
        <begin position="2779"/>
        <end position="2887"/>
    </location>
</feature>